<feature type="region of interest" description="Disordered" evidence="1">
    <location>
        <begin position="338"/>
        <end position="358"/>
    </location>
</feature>
<gene>
    <name evidence="2" type="ORF">KVT40_000618</name>
</gene>
<organism evidence="2 3">
    <name type="scientific">Elsinoe batatas</name>
    <dbReference type="NCBI Taxonomy" id="2601811"/>
    <lineage>
        <taxon>Eukaryota</taxon>
        <taxon>Fungi</taxon>
        <taxon>Dikarya</taxon>
        <taxon>Ascomycota</taxon>
        <taxon>Pezizomycotina</taxon>
        <taxon>Dothideomycetes</taxon>
        <taxon>Dothideomycetidae</taxon>
        <taxon>Myriangiales</taxon>
        <taxon>Elsinoaceae</taxon>
        <taxon>Elsinoe</taxon>
    </lineage>
</organism>
<evidence type="ECO:0000313" key="2">
    <source>
        <dbReference type="EMBL" id="KAG8631478.1"/>
    </source>
</evidence>
<name>A0A8K0LG00_9PEZI</name>
<dbReference type="GO" id="GO:0003676">
    <property type="term" value="F:nucleic acid binding"/>
    <property type="evidence" value="ECO:0007669"/>
    <property type="project" value="InterPro"/>
</dbReference>
<evidence type="ECO:0000256" key="1">
    <source>
        <dbReference type="SAM" id="MobiDB-lite"/>
    </source>
</evidence>
<dbReference type="Proteomes" id="UP000809789">
    <property type="component" value="Unassembled WGS sequence"/>
</dbReference>
<comment type="caution">
    <text evidence="2">The sequence shown here is derived from an EMBL/GenBank/DDBJ whole genome shotgun (WGS) entry which is preliminary data.</text>
</comment>
<accession>A0A8K0LG00</accession>
<dbReference type="SUPFAM" id="SSF53098">
    <property type="entry name" value="Ribonuclease H-like"/>
    <property type="match status" value="1"/>
</dbReference>
<dbReference type="OrthoDB" id="26838at2759"/>
<reference evidence="2" key="1">
    <citation type="submission" date="2021-07" db="EMBL/GenBank/DDBJ databases">
        <title>Elsinoe batatas strain:CRI-CJ2 Genome sequencing and assembly.</title>
        <authorList>
            <person name="Huang L."/>
        </authorList>
    </citation>
    <scope>NUCLEOTIDE SEQUENCE</scope>
    <source>
        <strain evidence="2">CRI-CJ2</strain>
    </source>
</reference>
<dbReference type="Gene3D" id="3.30.420.10">
    <property type="entry name" value="Ribonuclease H-like superfamily/Ribonuclease H"/>
    <property type="match status" value="1"/>
</dbReference>
<evidence type="ECO:0000313" key="3">
    <source>
        <dbReference type="Proteomes" id="UP000809789"/>
    </source>
</evidence>
<dbReference type="InterPro" id="IPR036397">
    <property type="entry name" value="RNaseH_sf"/>
</dbReference>
<dbReference type="EMBL" id="JAESVG020000001">
    <property type="protein sequence ID" value="KAG8631478.1"/>
    <property type="molecule type" value="Genomic_DNA"/>
</dbReference>
<sequence length="491" mass="53023">MAIYLVNTPDALQCLLSVLSDHPPDQPLYLATTPQSLNPDRPLSLLQIHLTTTEETFIIDILVLGSAAFTSSSHGTSLYSVLACPTKIFFDARYAATVLQRHFGVSLANVVEVQLMQACLARSTFGGSERLLPLHRCVMAECTVSNEEKRVFRDVVAEQGGWMKTREGKWVGDVYARPVKEVVLGNAVVDVVYLPGLYEGYDGKMTRELWEGVRKGTEERAGVGRDVVVVKRVTGTHMATSGNDAEDTRVAKERMGEPTRMVSEAISTSTHSDMSYTANIDEDMAGVENGSDHGSMIVGLDAVDLTLRNAGVTTRAQACQLGLLSGAEVDRYRCTAAGASSADEIQRASEASSPAEEDMVDNTSVIVGVGTEYGTSETVRQAPNHPKRPRVRFDQETVAGDEQEQVVSGFDGTGDERPRSLIEQSATLGATVSNEGEGDDMLMQVNGLGLEVESEVRTPLKRGKGGPGSSIWYCDEECGFCGQCTASKEYL</sequence>
<dbReference type="PANTHER" id="PTHR43040:SF1">
    <property type="entry name" value="RIBONUCLEASE D"/>
    <property type="match status" value="1"/>
</dbReference>
<dbReference type="AlphaFoldDB" id="A0A8K0LG00"/>
<dbReference type="InterPro" id="IPR012337">
    <property type="entry name" value="RNaseH-like_sf"/>
</dbReference>
<keyword evidence="3" id="KW-1185">Reference proteome</keyword>
<proteinExistence type="predicted"/>
<dbReference type="PANTHER" id="PTHR43040">
    <property type="entry name" value="RIBONUCLEASE D"/>
    <property type="match status" value="1"/>
</dbReference>
<evidence type="ECO:0008006" key="4">
    <source>
        <dbReference type="Google" id="ProtNLM"/>
    </source>
</evidence>
<protein>
    <recommendedName>
        <fullName evidence="4">3'-5' exonuclease domain-containing protein</fullName>
    </recommendedName>
</protein>